<dbReference type="Pfam" id="PF00583">
    <property type="entry name" value="Acetyltransf_1"/>
    <property type="match status" value="1"/>
</dbReference>
<dbReference type="PANTHER" id="PTHR23353:SF32">
    <property type="entry name" value="AAC-RICH MRNA CLONE AAC4 PROTEIN-RELATED"/>
    <property type="match status" value="1"/>
</dbReference>
<evidence type="ECO:0000259" key="3">
    <source>
        <dbReference type="Pfam" id="PF00583"/>
    </source>
</evidence>
<feature type="compositionally biased region" description="Basic residues" evidence="1">
    <location>
        <begin position="369"/>
        <end position="384"/>
    </location>
</feature>
<feature type="compositionally biased region" description="Basic and acidic residues" evidence="1">
    <location>
        <begin position="92"/>
        <end position="104"/>
    </location>
</feature>
<proteinExistence type="predicted"/>
<dbReference type="PANTHER" id="PTHR23353">
    <property type="entry name" value="RAB-GAP/TBC-RELATED"/>
    <property type="match status" value="1"/>
</dbReference>
<dbReference type="InterPro" id="IPR053019">
    <property type="entry name" value="GATA_zinc_finger"/>
</dbReference>
<evidence type="ECO:0000256" key="1">
    <source>
        <dbReference type="SAM" id="MobiDB-lite"/>
    </source>
</evidence>
<dbReference type="InterPro" id="IPR016181">
    <property type="entry name" value="Acyl_CoA_acyltransferase"/>
</dbReference>
<feature type="region of interest" description="Disordered" evidence="1">
    <location>
        <begin position="85"/>
        <end position="108"/>
    </location>
</feature>
<gene>
    <name evidence="4" type="ORF">FRACYDRAFT_202262</name>
</gene>
<accession>A0A1E7EJR5</accession>
<dbReference type="InterPro" id="IPR000182">
    <property type="entry name" value="GNAT_dom"/>
</dbReference>
<evidence type="ECO:0000313" key="4">
    <source>
        <dbReference type="EMBL" id="OEU06144.1"/>
    </source>
</evidence>
<evidence type="ECO:0000256" key="2">
    <source>
        <dbReference type="SAM" id="SignalP"/>
    </source>
</evidence>
<dbReference type="CDD" id="cd04301">
    <property type="entry name" value="NAT_SF"/>
    <property type="match status" value="1"/>
</dbReference>
<name>A0A1E7EJR5_9STRA</name>
<organism evidence="4 5">
    <name type="scientific">Fragilariopsis cylindrus CCMP1102</name>
    <dbReference type="NCBI Taxonomy" id="635003"/>
    <lineage>
        <taxon>Eukaryota</taxon>
        <taxon>Sar</taxon>
        <taxon>Stramenopiles</taxon>
        <taxon>Ochrophyta</taxon>
        <taxon>Bacillariophyta</taxon>
        <taxon>Bacillariophyceae</taxon>
        <taxon>Bacillariophycidae</taxon>
        <taxon>Bacillariales</taxon>
        <taxon>Bacillariaceae</taxon>
        <taxon>Fragilariopsis</taxon>
    </lineage>
</organism>
<feature type="compositionally biased region" description="Low complexity" evidence="1">
    <location>
        <begin position="323"/>
        <end position="355"/>
    </location>
</feature>
<protein>
    <recommendedName>
        <fullName evidence="3">N-acetyltransferase domain-containing protein</fullName>
    </recommendedName>
</protein>
<feature type="chain" id="PRO_5009192013" description="N-acetyltransferase domain-containing protein" evidence="2">
    <location>
        <begin position="22"/>
        <end position="384"/>
    </location>
</feature>
<feature type="region of interest" description="Disordered" evidence="1">
    <location>
        <begin position="323"/>
        <end position="384"/>
    </location>
</feature>
<reference evidence="4 5" key="1">
    <citation type="submission" date="2016-09" db="EMBL/GenBank/DDBJ databases">
        <title>Extensive genetic diversity and differential bi-allelic expression allows diatom success in the polar Southern Ocean.</title>
        <authorList>
            <consortium name="DOE Joint Genome Institute"/>
            <person name="Mock T."/>
            <person name="Otillar R.P."/>
            <person name="Strauss J."/>
            <person name="Dupont C."/>
            <person name="Frickenhaus S."/>
            <person name="Maumus F."/>
            <person name="Mcmullan M."/>
            <person name="Sanges R."/>
            <person name="Schmutz J."/>
            <person name="Toseland A."/>
            <person name="Valas R."/>
            <person name="Veluchamy A."/>
            <person name="Ward B.J."/>
            <person name="Allen A."/>
            <person name="Barry K."/>
            <person name="Falciatore A."/>
            <person name="Ferrante M."/>
            <person name="Fortunato A.E."/>
            <person name="Gloeckner G."/>
            <person name="Gruber A."/>
            <person name="Hipkin R."/>
            <person name="Janech M."/>
            <person name="Kroth P."/>
            <person name="Leese F."/>
            <person name="Lindquist E."/>
            <person name="Lyon B.R."/>
            <person name="Martin J."/>
            <person name="Mayer C."/>
            <person name="Parker M."/>
            <person name="Quesneville H."/>
            <person name="Raymond J."/>
            <person name="Uhlig C."/>
            <person name="Valentin K.U."/>
            <person name="Worden A.Z."/>
            <person name="Armbrust E.V."/>
            <person name="Bowler C."/>
            <person name="Green B."/>
            <person name="Moulton V."/>
            <person name="Van Oosterhout C."/>
            <person name="Grigoriev I."/>
        </authorList>
    </citation>
    <scope>NUCLEOTIDE SEQUENCE [LARGE SCALE GENOMIC DNA]</scope>
    <source>
        <strain evidence="4 5">CCMP1102</strain>
    </source>
</reference>
<dbReference type="GO" id="GO:0016747">
    <property type="term" value="F:acyltransferase activity, transferring groups other than amino-acyl groups"/>
    <property type="evidence" value="ECO:0007669"/>
    <property type="project" value="InterPro"/>
</dbReference>
<evidence type="ECO:0000313" key="5">
    <source>
        <dbReference type="Proteomes" id="UP000095751"/>
    </source>
</evidence>
<dbReference type="OrthoDB" id="49216at2759"/>
<keyword evidence="2" id="KW-0732">Signal</keyword>
<dbReference type="SUPFAM" id="SSF55729">
    <property type="entry name" value="Acyl-CoA N-acyltransferases (Nat)"/>
    <property type="match status" value="1"/>
</dbReference>
<dbReference type="KEGG" id="fcy:FRACYDRAFT_202262"/>
<dbReference type="Proteomes" id="UP000095751">
    <property type="component" value="Unassembled WGS sequence"/>
</dbReference>
<dbReference type="Gene3D" id="3.40.630.30">
    <property type="match status" value="1"/>
</dbReference>
<dbReference type="EMBL" id="KV784425">
    <property type="protein sequence ID" value="OEU06144.1"/>
    <property type="molecule type" value="Genomic_DNA"/>
</dbReference>
<feature type="signal peptide" evidence="2">
    <location>
        <begin position="1"/>
        <end position="21"/>
    </location>
</feature>
<feature type="domain" description="N-acetyltransferase" evidence="3">
    <location>
        <begin position="155"/>
        <end position="228"/>
    </location>
</feature>
<dbReference type="InParanoid" id="A0A1E7EJR5"/>
<dbReference type="AlphaFoldDB" id="A0A1E7EJR5"/>
<sequence length="384" mass="42752">MTALFLLVLLFNTGCIVTVDAFSVTVSSSSSSSLSSSSSSITNTNTNTKSIIDVDVVKTQSDIIALADLRYNEWISIDDYENDYNNGNNDNNRIEKQKENEQQRRLSLSQPSRYAFRMATKEIYEERSIDGSTVFLARLVVAETENNNNNDVAIVVGSAELSPVEFNNTNGAATIIKNLKEDEDEEENDDDEKHKYLYVTDVVTSSKHRRMGIANSLMDTLEKYAYNDEEQEEYNDNNINDNNENNKKKKTKITLFLHVKVDNDAAQTFYSSSRRGYCIPTSNQIQNINITQLEENAGVSGRGQEPQILLCKVLTTDEYESSCISGGSSSNTVITSSSSTPAATAIGFSSSSSSSSDKKKTNNKSSQQPKKKNKPKIKTKRKKR</sequence>
<keyword evidence="5" id="KW-1185">Reference proteome</keyword>